<evidence type="ECO:0000313" key="2">
    <source>
        <dbReference type="Proteomes" id="UP000070498"/>
    </source>
</evidence>
<dbReference type="STRING" id="2052828.ATO67_20825"/>
<reference evidence="1 2" key="1">
    <citation type="submission" date="2015-11" db="EMBL/GenBank/DDBJ databases">
        <title>Draft genome sequence of Agrobacterium sp. R89-1.</title>
        <authorList>
            <person name="Zahradnik J."/>
            <person name="Kyslikova E."/>
            <person name="Palyzova A."/>
            <person name="Kyslik P."/>
        </authorList>
    </citation>
    <scope>NUCLEOTIDE SEQUENCE [LARGE SCALE GENOMIC DNA]</scope>
    <source>
        <strain evidence="1 2">R89-1</strain>
    </source>
</reference>
<evidence type="ECO:0000313" key="1">
    <source>
        <dbReference type="EMBL" id="KXG87196.1"/>
    </source>
</evidence>
<accession>A0A135P726</accession>
<gene>
    <name evidence="1" type="ORF">ATO67_20825</name>
</gene>
<sequence length="66" mass="7461">MATAVDKTAVAAALLAWKLIDSKTMAFMQRMGQRFCGQDTISGSRRTEIILIQNPRVFKIEYKLLI</sequence>
<name>A0A135P726_9HYPH</name>
<comment type="caution">
    <text evidence="1">The sequence shown here is derived from an EMBL/GenBank/DDBJ whole genome shotgun (WGS) entry which is preliminary data.</text>
</comment>
<organism evidence="1 2">
    <name type="scientific">Agrobacterium bohemicum</name>
    <dbReference type="NCBI Taxonomy" id="2052828"/>
    <lineage>
        <taxon>Bacteria</taxon>
        <taxon>Pseudomonadati</taxon>
        <taxon>Pseudomonadota</taxon>
        <taxon>Alphaproteobacteria</taxon>
        <taxon>Hyphomicrobiales</taxon>
        <taxon>Rhizobiaceae</taxon>
        <taxon>Rhizobium/Agrobacterium group</taxon>
        <taxon>Agrobacterium</taxon>
    </lineage>
</organism>
<dbReference type="AlphaFoldDB" id="A0A135P726"/>
<dbReference type="EMBL" id="LNUW01000008">
    <property type="protein sequence ID" value="KXG87196.1"/>
    <property type="molecule type" value="Genomic_DNA"/>
</dbReference>
<proteinExistence type="predicted"/>
<protein>
    <submittedName>
        <fullName evidence="1">Uncharacterized protein</fullName>
    </submittedName>
</protein>
<dbReference type="Proteomes" id="UP000070498">
    <property type="component" value="Unassembled WGS sequence"/>
</dbReference>
<keyword evidence="2" id="KW-1185">Reference proteome</keyword>